<dbReference type="Pfam" id="PF03950">
    <property type="entry name" value="tRNA-synt_1c_C"/>
    <property type="match status" value="1"/>
</dbReference>
<dbReference type="InterPro" id="IPR004514">
    <property type="entry name" value="Gln-tRNA-synth"/>
</dbReference>
<dbReference type="Pfam" id="PF00749">
    <property type="entry name" value="tRNA-synt_1c"/>
    <property type="match status" value="1"/>
</dbReference>
<comment type="similarity">
    <text evidence="1 9">Belongs to the class-I aminoacyl-tRNA synthetase family.</text>
</comment>
<comment type="caution">
    <text evidence="13">The sequence shown here is derived from an EMBL/GenBank/DDBJ whole genome shotgun (WGS) entry which is preliminary data.</text>
</comment>
<evidence type="ECO:0000256" key="10">
    <source>
        <dbReference type="SAM" id="MobiDB-lite"/>
    </source>
</evidence>
<feature type="domain" description="Glutamyl/glutaminyl-tRNA synthetase class Ib anti-codon binding" evidence="12">
    <location>
        <begin position="406"/>
        <end position="506"/>
    </location>
</feature>
<evidence type="ECO:0000256" key="8">
    <source>
        <dbReference type="ARBA" id="ARBA00048270"/>
    </source>
</evidence>
<feature type="domain" description="Glutamyl/glutaminyl-tRNA synthetase class Ib catalytic" evidence="11">
    <location>
        <begin position="90"/>
        <end position="402"/>
    </location>
</feature>
<dbReference type="PANTHER" id="PTHR43097">
    <property type="entry name" value="GLUTAMINE-TRNA LIGASE"/>
    <property type="match status" value="1"/>
</dbReference>
<sequence length="645" mass="73088">MADLAASTAKLQLDEVTGEMVSKNELKKRTAKRAKKAATEAARAEREARPSAPTPTPTPPNPAVSPADEDAMFKQGFLAEVYSIRPDKDIVTRFPPEPNGYLHIGHAKAIAVNFGFAKFHGGKTVLRFDDTNPDKEEEQYFTAIRENIRWLGYKPHAVTYTSDNFGRLYELAETLIALNRAYVCHCSKIEAQKQRGGKDGKEGPRYRCEHADQTPEDNLAKFRDMRDGKYAHGAAFLRMKMDIDSGNPQMWDLAAYRIPEKQTPHFRTGTEWNMYPTYDFAHCLCDSFEGVTHSLCTTEFILSRESYEWLNRTLGVHEPMQREYGRLNVSHTIMSKRKLKELVDSGHVSGWDDPRLYTINALRRRGIPPGAILSFINELGVTTTKTTIQAARFEQSVRRYLETKVPRLMLLLSPVRVYIDNLDDLEGTELDIPFSSKDPSMGSRKLRLTKTIYIDASDFRTEDSPGYFRLAPGKTVGLLHVPFPIRAESYTEDETIGEVTDIHASLVRGEGSKPKTYIQWVPGHHWVNEESRMVDNHLRINVRTYSPLFKSEDPTAAEGGFMNDLAPNSRREHRAMVEMAGFEEVKRRALEVKPAADDDDDRPLIGPECVRFQGMRAGYFAMDPDSKDGRIVLNQIVSLKEDSAK</sequence>
<dbReference type="InterPro" id="IPR020058">
    <property type="entry name" value="Glu/Gln-tRNA-synth_Ib_cat-dom"/>
</dbReference>
<evidence type="ECO:0000256" key="3">
    <source>
        <dbReference type="ARBA" id="ARBA00022598"/>
    </source>
</evidence>
<evidence type="ECO:0000256" key="5">
    <source>
        <dbReference type="ARBA" id="ARBA00022840"/>
    </source>
</evidence>
<name>A0ABR3Z4W4_9PEZI</name>
<dbReference type="PRINTS" id="PR00987">
    <property type="entry name" value="TRNASYNTHGLU"/>
</dbReference>
<dbReference type="NCBIfam" id="TIGR00440">
    <property type="entry name" value="glnS"/>
    <property type="match status" value="1"/>
</dbReference>
<protein>
    <recommendedName>
        <fullName evidence="2">glutamine--tRNA ligase</fullName>
        <ecNumber evidence="2">6.1.1.18</ecNumber>
    </recommendedName>
</protein>
<dbReference type="SUPFAM" id="SSF50715">
    <property type="entry name" value="Ribosomal protein L25-like"/>
    <property type="match status" value="1"/>
</dbReference>
<dbReference type="InterPro" id="IPR011035">
    <property type="entry name" value="Ribosomal_bL25/Gln-tRNA_synth"/>
</dbReference>
<dbReference type="InterPro" id="IPR014729">
    <property type="entry name" value="Rossmann-like_a/b/a_fold"/>
</dbReference>
<keyword evidence="3 9" id="KW-0436">Ligase</keyword>
<evidence type="ECO:0000256" key="4">
    <source>
        <dbReference type="ARBA" id="ARBA00022741"/>
    </source>
</evidence>
<dbReference type="InterPro" id="IPR020056">
    <property type="entry name" value="Rbsml_bL25/Gln-tRNA_synth_N"/>
</dbReference>
<dbReference type="EMBL" id="JAWCUI010000026">
    <property type="protein sequence ID" value="KAL1895593.1"/>
    <property type="molecule type" value="Genomic_DNA"/>
</dbReference>
<dbReference type="Gene3D" id="3.40.50.620">
    <property type="entry name" value="HUPs"/>
    <property type="match status" value="1"/>
</dbReference>
<keyword evidence="6 9" id="KW-0648">Protein biosynthesis</keyword>
<gene>
    <name evidence="13" type="primary">GLN4_2</name>
    <name evidence="13" type="ORF">Sste5346_005062</name>
</gene>
<evidence type="ECO:0000256" key="2">
    <source>
        <dbReference type="ARBA" id="ARBA00012836"/>
    </source>
</evidence>
<keyword evidence="4 9" id="KW-0547">Nucleotide-binding</keyword>
<accession>A0ABR3Z4W4</accession>
<evidence type="ECO:0000256" key="9">
    <source>
        <dbReference type="RuleBase" id="RU363037"/>
    </source>
</evidence>
<proteinExistence type="inferred from homology"/>
<dbReference type="GO" id="GO:0004819">
    <property type="term" value="F:glutamine-tRNA ligase activity"/>
    <property type="evidence" value="ECO:0007669"/>
    <property type="project" value="UniProtKB-EC"/>
</dbReference>
<comment type="catalytic activity">
    <reaction evidence="8">
        <text>tRNA(Gln) + L-glutamine + ATP = L-glutaminyl-tRNA(Gln) + AMP + diphosphate</text>
        <dbReference type="Rhea" id="RHEA:20121"/>
        <dbReference type="Rhea" id="RHEA-COMP:9662"/>
        <dbReference type="Rhea" id="RHEA-COMP:9681"/>
        <dbReference type="ChEBI" id="CHEBI:30616"/>
        <dbReference type="ChEBI" id="CHEBI:33019"/>
        <dbReference type="ChEBI" id="CHEBI:58359"/>
        <dbReference type="ChEBI" id="CHEBI:78442"/>
        <dbReference type="ChEBI" id="CHEBI:78521"/>
        <dbReference type="ChEBI" id="CHEBI:456215"/>
        <dbReference type="EC" id="6.1.1.18"/>
    </reaction>
</comment>
<reference evidence="13 14" key="1">
    <citation type="journal article" date="2024" name="IMA Fungus">
        <title>IMA Genome - F19 : A genome assembly and annotation guide to empower mycologists, including annotated draft genome sequences of Ceratocystis pirilliformis, Diaporthe australafricana, Fusarium ophioides, Paecilomyces lecythidis, and Sporothrix stenoceras.</title>
        <authorList>
            <person name="Aylward J."/>
            <person name="Wilson A.M."/>
            <person name="Visagie C.M."/>
            <person name="Spraker J."/>
            <person name="Barnes I."/>
            <person name="Buitendag C."/>
            <person name="Ceriani C."/>
            <person name="Del Mar Angel L."/>
            <person name="du Plessis D."/>
            <person name="Fuchs T."/>
            <person name="Gasser K."/>
            <person name="Kramer D."/>
            <person name="Li W."/>
            <person name="Munsamy K."/>
            <person name="Piso A."/>
            <person name="Price J.L."/>
            <person name="Sonnekus B."/>
            <person name="Thomas C."/>
            <person name="van der Nest A."/>
            <person name="van Dijk A."/>
            <person name="van Heerden A."/>
            <person name="van Vuuren N."/>
            <person name="Yilmaz N."/>
            <person name="Duong T.A."/>
            <person name="van der Merwe N.A."/>
            <person name="Wingfield M.J."/>
            <person name="Wingfield B.D."/>
        </authorList>
    </citation>
    <scope>NUCLEOTIDE SEQUENCE [LARGE SCALE GENOMIC DNA]</scope>
    <source>
        <strain evidence="13 14">CMW 5346</strain>
    </source>
</reference>
<evidence type="ECO:0000313" key="13">
    <source>
        <dbReference type="EMBL" id="KAL1895593.1"/>
    </source>
</evidence>
<dbReference type="InterPro" id="IPR000924">
    <property type="entry name" value="Glu/Gln-tRNA-synth"/>
</dbReference>
<evidence type="ECO:0000259" key="11">
    <source>
        <dbReference type="Pfam" id="PF00749"/>
    </source>
</evidence>
<feature type="region of interest" description="Disordered" evidence="10">
    <location>
        <begin position="1"/>
        <end position="68"/>
    </location>
</feature>
<feature type="compositionally biased region" description="Pro residues" evidence="10">
    <location>
        <begin position="52"/>
        <end position="63"/>
    </location>
</feature>
<dbReference type="PANTHER" id="PTHR43097:SF4">
    <property type="entry name" value="GLUTAMINE--TRNA LIGASE"/>
    <property type="match status" value="1"/>
</dbReference>
<evidence type="ECO:0000256" key="1">
    <source>
        <dbReference type="ARBA" id="ARBA00005594"/>
    </source>
</evidence>
<dbReference type="Proteomes" id="UP001583186">
    <property type="component" value="Unassembled WGS sequence"/>
</dbReference>
<evidence type="ECO:0000256" key="6">
    <source>
        <dbReference type="ARBA" id="ARBA00022917"/>
    </source>
</evidence>
<evidence type="ECO:0000313" key="14">
    <source>
        <dbReference type="Proteomes" id="UP001583186"/>
    </source>
</evidence>
<dbReference type="InterPro" id="IPR001412">
    <property type="entry name" value="aa-tRNA-synth_I_CS"/>
</dbReference>
<dbReference type="InterPro" id="IPR020059">
    <property type="entry name" value="Glu/Gln-tRNA-synth_Ib_codon-bd"/>
</dbReference>
<dbReference type="PROSITE" id="PS00178">
    <property type="entry name" value="AA_TRNA_LIGASE_I"/>
    <property type="match status" value="1"/>
</dbReference>
<keyword evidence="7 9" id="KW-0030">Aminoacyl-tRNA synthetase</keyword>
<keyword evidence="5 9" id="KW-0067">ATP-binding</keyword>
<evidence type="ECO:0000256" key="7">
    <source>
        <dbReference type="ARBA" id="ARBA00023146"/>
    </source>
</evidence>
<dbReference type="Gene3D" id="2.40.240.10">
    <property type="entry name" value="Ribosomal Protein L25, Chain P"/>
    <property type="match status" value="2"/>
</dbReference>
<organism evidence="13 14">
    <name type="scientific">Sporothrix stenoceras</name>
    <dbReference type="NCBI Taxonomy" id="5173"/>
    <lineage>
        <taxon>Eukaryota</taxon>
        <taxon>Fungi</taxon>
        <taxon>Dikarya</taxon>
        <taxon>Ascomycota</taxon>
        <taxon>Pezizomycotina</taxon>
        <taxon>Sordariomycetes</taxon>
        <taxon>Sordariomycetidae</taxon>
        <taxon>Ophiostomatales</taxon>
        <taxon>Ophiostomataceae</taxon>
        <taxon>Sporothrix</taxon>
    </lineage>
</organism>
<dbReference type="InterPro" id="IPR050132">
    <property type="entry name" value="Gln/Glu-tRNA_Ligase"/>
</dbReference>
<keyword evidence="14" id="KW-1185">Reference proteome</keyword>
<dbReference type="SUPFAM" id="SSF52374">
    <property type="entry name" value="Nucleotidylyl transferase"/>
    <property type="match status" value="1"/>
</dbReference>
<dbReference type="EC" id="6.1.1.18" evidence="2"/>
<evidence type="ECO:0000259" key="12">
    <source>
        <dbReference type="Pfam" id="PF03950"/>
    </source>
</evidence>